<proteinExistence type="predicted"/>
<organism evidence="2 3">
    <name type="scientific">Phlebiopsis gigantea (strain 11061_1 CR5-6)</name>
    <name type="common">White-rot fungus</name>
    <name type="synonym">Peniophora gigantea</name>
    <dbReference type="NCBI Taxonomy" id="745531"/>
    <lineage>
        <taxon>Eukaryota</taxon>
        <taxon>Fungi</taxon>
        <taxon>Dikarya</taxon>
        <taxon>Basidiomycota</taxon>
        <taxon>Agaricomycotina</taxon>
        <taxon>Agaricomycetes</taxon>
        <taxon>Polyporales</taxon>
        <taxon>Phanerochaetaceae</taxon>
        <taxon>Phlebiopsis</taxon>
    </lineage>
</organism>
<dbReference type="PANTHER" id="PTHR36986">
    <property type="entry name" value="UPF0643 PROTEIN PB2B2.08"/>
    <property type="match status" value="1"/>
</dbReference>
<protein>
    <submittedName>
        <fullName evidence="2">Uncharacterized protein</fullName>
    </submittedName>
</protein>
<dbReference type="AlphaFoldDB" id="A0A0C3P1B5"/>
<keyword evidence="3" id="KW-1185">Reference proteome</keyword>
<evidence type="ECO:0000313" key="2">
    <source>
        <dbReference type="EMBL" id="KIP11614.1"/>
    </source>
</evidence>
<accession>A0A0C3P1B5</accession>
<dbReference type="SUPFAM" id="SSF54909">
    <property type="entry name" value="Dimeric alpha+beta barrel"/>
    <property type="match status" value="1"/>
</dbReference>
<dbReference type="HOGENOM" id="CLU_068116_1_1_1"/>
<dbReference type="EMBL" id="KN840445">
    <property type="protein sequence ID" value="KIP11614.1"/>
    <property type="molecule type" value="Genomic_DNA"/>
</dbReference>
<name>A0A0C3P1B5_PHLG1</name>
<gene>
    <name evidence="2" type="ORF">PHLGIDRAFT_63485</name>
</gene>
<feature type="compositionally biased region" description="Basic and acidic residues" evidence="1">
    <location>
        <begin position="13"/>
        <end position="24"/>
    </location>
</feature>
<evidence type="ECO:0000313" key="3">
    <source>
        <dbReference type="Proteomes" id="UP000053257"/>
    </source>
</evidence>
<sequence length="232" mass="26652">MELEAESQTLDGTHSEPDPHHLPDFNESSLKVPRRPILYLPPLLSKLPPGFSHPLPELLGAYRPLATETHLPNIDPASLQLHKALHRFHPLSDEYAETPYENAFNWDELVLPEESEREWYVVVFHSKRKEGSDGGPLYEADKQAHEEAVRNGGLIMYWYGVPHPETGLNLATCIWQSRAHAIAATSQPHHVRAMRLAAASYERYELRRYRLRKVRGERALRVEPYDRGDVGW</sequence>
<dbReference type="PANTHER" id="PTHR36986:SF1">
    <property type="entry name" value="UPF0643 PROTEIN PB2B2.08"/>
    <property type="match status" value="1"/>
</dbReference>
<feature type="compositionally biased region" description="Polar residues" evidence="1">
    <location>
        <begin position="1"/>
        <end position="12"/>
    </location>
</feature>
<dbReference type="OrthoDB" id="2140489at2759"/>
<dbReference type="Proteomes" id="UP000053257">
    <property type="component" value="Unassembled WGS sequence"/>
</dbReference>
<feature type="region of interest" description="Disordered" evidence="1">
    <location>
        <begin position="1"/>
        <end position="28"/>
    </location>
</feature>
<evidence type="ECO:0000256" key="1">
    <source>
        <dbReference type="SAM" id="MobiDB-lite"/>
    </source>
</evidence>
<reference evidence="2 3" key="1">
    <citation type="journal article" date="2014" name="PLoS Genet.">
        <title>Analysis of the Phlebiopsis gigantea genome, transcriptome and secretome provides insight into its pioneer colonization strategies of wood.</title>
        <authorList>
            <person name="Hori C."/>
            <person name="Ishida T."/>
            <person name="Igarashi K."/>
            <person name="Samejima M."/>
            <person name="Suzuki H."/>
            <person name="Master E."/>
            <person name="Ferreira P."/>
            <person name="Ruiz-Duenas F.J."/>
            <person name="Held B."/>
            <person name="Canessa P."/>
            <person name="Larrondo L.F."/>
            <person name="Schmoll M."/>
            <person name="Druzhinina I.S."/>
            <person name="Kubicek C.P."/>
            <person name="Gaskell J.A."/>
            <person name="Kersten P."/>
            <person name="St John F."/>
            <person name="Glasner J."/>
            <person name="Sabat G."/>
            <person name="Splinter BonDurant S."/>
            <person name="Syed K."/>
            <person name="Yadav J."/>
            <person name="Mgbeahuruike A.C."/>
            <person name="Kovalchuk A."/>
            <person name="Asiegbu F.O."/>
            <person name="Lackner G."/>
            <person name="Hoffmeister D."/>
            <person name="Rencoret J."/>
            <person name="Gutierrez A."/>
            <person name="Sun H."/>
            <person name="Lindquist E."/>
            <person name="Barry K."/>
            <person name="Riley R."/>
            <person name="Grigoriev I.V."/>
            <person name="Henrissat B."/>
            <person name="Kues U."/>
            <person name="Berka R.M."/>
            <person name="Martinez A.T."/>
            <person name="Covert S.F."/>
            <person name="Blanchette R.A."/>
            <person name="Cullen D."/>
        </authorList>
    </citation>
    <scope>NUCLEOTIDE SEQUENCE [LARGE SCALE GENOMIC DNA]</scope>
    <source>
        <strain evidence="2 3">11061_1 CR5-6</strain>
    </source>
</reference>
<dbReference type="InterPro" id="IPR011008">
    <property type="entry name" value="Dimeric_a/b-barrel"/>
</dbReference>